<dbReference type="GO" id="GO:0022625">
    <property type="term" value="C:cytosolic large ribosomal subunit"/>
    <property type="evidence" value="ECO:0007669"/>
    <property type="project" value="TreeGrafter"/>
</dbReference>
<dbReference type="CDD" id="cd00495">
    <property type="entry name" value="Ribosomal_L25_TL5_CTC"/>
    <property type="match status" value="1"/>
</dbReference>
<dbReference type="InterPro" id="IPR020057">
    <property type="entry name" value="Ribosomal_bL25_b-dom"/>
</dbReference>
<evidence type="ECO:0000256" key="4">
    <source>
        <dbReference type="ARBA" id="ARBA00023274"/>
    </source>
</evidence>
<evidence type="ECO:0000256" key="1">
    <source>
        <dbReference type="ARBA" id="ARBA00022730"/>
    </source>
</evidence>
<dbReference type="GO" id="GO:0008097">
    <property type="term" value="F:5S rRNA binding"/>
    <property type="evidence" value="ECO:0007669"/>
    <property type="project" value="InterPro"/>
</dbReference>
<keyword evidence="2 5" id="KW-0694">RNA-binding</keyword>
<dbReference type="GO" id="GO:0003735">
    <property type="term" value="F:structural constituent of ribosome"/>
    <property type="evidence" value="ECO:0007669"/>
    <property type="project" value="InterPro"/>
</dbReference>
<accession>A0A0G1GWS8</accession>
<dbReference type="InterPro" id="IPR011035">
    <property type="entry name" value="Ribosomal_bL25/Gln-tRNA_synth"/>
</dbReference>
<dbReference type="Pfam" id="PF14693">
    <property type="entry name" value="Ribosomal_TL5_C"/>
    <property type="match status" value="1"/>
</dbReference>
<dbReference type="NCBIfam" id="TIGR00731">
    <property type="entry name" value="bL25_bact_ctc"/>
    <property type="match status" value="1"/>
</dbReference>
<protein>
    <recommendedName>
        <fullName evidence="5">Large ribosomal subunit protein bL25</fullName>
    </recommendedName>
    <alternativeName>
        <fullName evidence="5">General stress protein CTC</fullName>
    </alternativeName>
</protein>
<comment type="function">
    <text evidence="5">This is one of the proteins that binds to the 5S RNA in the ribosome where it forms part of the central protuberance.</text>
</comment>
<dbReference type="Gene3D" id="2.170.120.20">
    <property type="entry name" value="Ribosomal protein L25, beta domain"/>
    <property type="match status" value="1"/>
</dbReference>
<evidence type="ECO:0000256" key="3">
    <source>
        <dbReference type="ARBA" id="ARBA00022980"/>
    </source>
</evidence>
<dbReference type="GO" id="GO:0006412">
    <property type="term" value="P:translation"/>
    <property type="evidence" value="ECO:0007669"/>
    <property type="project" value="UniProtKB-UniRule"/>
</dbReference>
<organism evidence="9 10">
    <name type="scientific">Candidatus Nomurabacteria bacterium GW2011_GWF2_43_24</name>
    <dbReference type="NCBI Taxonomy" id="1618778"/>
    <lineage>
        <taxon>Bacteria</taxon>
        <taxon>Candidatus Nomuraibacteriota</taxon>
    </lineage>
</organism>
<dbReference type="AlphaFoldDB" id="A0A0G1GWS8"/>
<comment type="caution">
    <text evidence="9">The sequence shown here is derived from an EMBL/GenBank/DDBJ whole genome shotgun (WGS) entry which is preliminary data.</text>
</comment>
<keyword evidence="4 5" id="KW-0687">Ribonucleoprotein</keyword>
<dbReference type="Gene3D" id="2.40.240.10">
    <property type="entry name" value="Ribosomal Protein L25, Chain P"/>
    <property type="match status" value="1"/>
</dbReference>
<dbReference type="InterPro" id="IPR020056">
    <property type="entry name" value="Rbsml_bL25/Gln-tRNA_synth_N"/>
</dbReference>
<keyword evidence="3 5" id="KW-0689">Ribosomal protein</keyword>
<dbReference type="Proteomes" id="UP000033907">
    <property type="component" value="Unassembled WGS sequence"/>
</dbReference>
<dbReference type="InterPro" id="IPR037121">
    <property type="entry name" value="Ribosomal_bL25_C"/>
</dbReference>
<feature type="region of interest" description="Disordered" evidence="6">
    <location>
        <begin position="198"/>
        <end position="231"/>
    </location>
</feature>
<evidence type="ECO:0000313" key="10">
    <source>
        <dbReference type="Proteomes" id="UP000033907"/>
    </source>
</evidence>
<name>A0A0G1GWS8_9BACT</name>
<sequence>MFAVKAKKRDAGVKPETLKKAGEIPAVFYGAGKNTTVISVETIPFKKVWREAGESSAVKIGMPEGSIDALIHEVQVDPVTGEPIHVDFLALDMTKKIKVKIPLVFEGVSEAVKTGIGNLVKVLFELEIEALPEDLPHDLTTDISKLTNLNDQIFVSDIKLPHGVAVINNPTDVVASIVAQVEEKEEVVEPVDLSAIEVEKKGKKEEEGEGTAEAEAAAPAKEDKGEKAEKK</sequence>
<evidence type="ECO:0000259" key="7">
    <source>
        <dbReference type="Pfam" id="PF01386"/>
    </source>
</evidence>
<evidence type="ECO:0000313" key="9">
    <source>
        <dbReference type="EMBL" id="KKT11822.1"/>
    </source>
</evidence>
<evidence type="ECO:0000256" key="5">
    <source>
        <dbReference type="HAMAP-Rule" id="MF_01334"/>
    </source>
</evidence>
<feature type="compositionally biased region" description="Basic and acidic residues" evidence="6">
    <location>
        <begin position="220"/>
        <end position="231"/>
    </location>
</feature>
<dbReference type="HAMAP" id="MF_01334">
    <property type="entry name" value="Ribosomal_bL25_CTC"/>
    <property type="match status" value="1"/>
</dbReference>
<feature type="domain" description="Large ribosomal subunit protein bL25 beta" evidence="8">
    <location>
        <begin position="96"/>
        <end position="179"/>
    </location>
</feature>
<evidence type="ECO:0000256" key="6">
    <source>
        <dbReference type="SAM" id="MobiDB-lite"/>
    </source>
</evidence>
<comment type="similarity">
    <text evidence="5">Belongs to the bacterial ribosomal protein bL25 family. CTC subfamily.</text>
</comment>
<keyword evidence="1 5" id="KW-0699">rRNA-binding</keyword>
<evidence type="ECO:0000259" key="8">
    <source>
        <dbReference type="Pfam" id="PF14693"/>
    </source>
</evidence>
<reference evidence="9 10" key="1">
    <citation type="journal article" date="2015" name="Nature">
        <title>rRNA introns, odd ribosomes, and small enigmatic genomes across a large radiation of phyla.</title>
        <authorList>
            <person name="Brown C.T."/>
            <person name="Hug L.A."/>
            <person name="Thomas B.C."/>
            <person name="Sharon I."/>
            <person name="Castelle C.J."/>
            <person name="Singh A."/>
            <person name="Wilkins M.J."/>
            <person name="Williams K.H."/>
            <person name="Banfield J.F."/>
        </authorList>
    </citation>
    <scope>NUCLEOTIDE SEQUENCE [LARGE SCALE GENOMIC DNA]</scope>
</reference>
<dbReference type="Pfam" id="PF01386">
    <property type="entry name" value="Ribosomal_L25p"/>
    <property type="match status" value="1"/>
</dbReference>
<dbReference type="InterPro" id="IPR020930">
    <property type="entry name" value="Ribosomal_uL5_bac-type"/>
</dbReference>
<comment type="subunit">
    <text evidence="5">Part of the 50S ribosomal subunit; part of the 5S rRNA/L5/L18/L25 subcomplex. Contacts the 5S rRNA. Binds to the 5S rRNA independently of L5 and L18.</text>
</comment>
<dbReference type="PANTHER" id="PTHR33284">
    <property type="entry name" value="RIBOSOMAL PROTEIN L25/GLN-TRNA SYNTHETASE, ANTI-CODON-BINDING DOMAIN-CONTAINING PROTEIN"/>
    <property type="match status" value="1"/>
</dbReference>
<dbReference type="PANTHER" id="PTHR33284:SF1">
    <property type="entry name" value="RIBOSOMAL PROTEIN L25_GLN-TRNA SYNTHETASE, ANTI-CODON-BINDING DOMAIN-CONTAINING PROTEIN"/>
    <property type="match status" value="1"/>
</dbReference>
<dbReference type="InterPro" id="IPR029751">
    <property type="entry name" value="Ribosomal_L25_dom"/>
</dbReference>
<dbReference type="SUPFAM" id="SSF50715">
    <property type="entry name" value="Ribosomal protein L25-like"/>
    <property type="match status" value="1"/>
</dbReference>
<evidence type="ECO:0000256" key="2">
    <source>
        <dbReference type="ARBA" id="ARBA00022884"/>
    </source>
</evidence>
<feature type="domain" description="Large ribosomal subunit protein bL25 L25" evidence="7">
    <location>
        <begin position="5"/>
        <end position="88"/>
    </location>
</feature>
<proteinExistence type="inferred from homology"/>
<gene>
    <name evidence="5" type="primary">rplY</name>
    <name evidence="5" type="synonym">ctc</name>
    <name evidence="9" type="ORF">UV91_C0001G0034</name>
</gene>
<dbReference type="InterPro" id="IPR001021">
    <property type="entry name" value="Ribosomal_bL25_long"/>
</dbReference>
<dbReference type="EMBL" id="LCGH01000001">
    <property type="protein sequence ID" value="KKT11822.1"/>
    <property type="molecule type" value="Genomic_DNA"/>
</dbReference>